<dbReference type="OrthoDB" id="2612066at2"/>
<accession>A0A387BHK6</accession>
<evidence type="ECO:0000313" key="3">
    <source>
        <dbReference type="Proteomes" id="UP000269374"/>
    </source>
</evidence>
<evidence type="ECO:0000256" key="1">
    <source>
        <dbReference type="SAM" id="Phobius"/>
    </source>
</evidence>
<evidence type="ECO:0000313" key="2">
    <source>
        <dbReference type="EMBL" id="AYG00507.1"/>
    </source>
</evidence>
<feature type="transmembrane region" description="Helical" evidence="1">
    <location>
        <begin position="55"/>
        <end position="74"/>
    </location>
</feature>
<feature type="transmembrane region" description="Helical" evidence="1">
    <location>
        <begin position="135"/>
        <end position="154"/>
    </location>
</feature>
<keyword evidence="1" id="KW-1133">Transmembrane helix</keyword>
<protein>
    <submittedName>
        <fullName evidence="2">Uncharacterized protein</fullName>
    </submittedName>
</protein>
<keyword evidence="1" id="KW-0472">Membrane</keyword>
<name>A0A387BHK6_9LACT</name>
<keyword evidence="3" id="KW-1185">Reference proteome</keyword>
<organism evidence="2 3">
    <name type="scientific">Lactococcus allomyrinae</name>
    <dbReference type="NCBI Taxonomy" id="2419773"/>
    <lineage>
        <taxon>Bacteria</taxon>
        <taxon>Bacillati</taxon>
        <taxon>Bacillota</taxon>
        <taxon>Bacilli</taxon>
        <taxon>Lactobacillales</taxon>
        <taxon>Streptococcaceae</taxon>
        <taxon>Lactococcus</taxon>
    </lineage>
</organism>
<dbReference type="RefSeq" id="WP_120771895.1">
    <property type="nucleotide sequence ID" value="NZ_CP032627.1"/>
</dbReference>
<reference evidence="2 3" key="1">
    <citation type="submission" date="2018-09" db="EMBL/GenBank/DDBJ databases">
        <title>Genome sequencing of strain 1JSPR-7.</title>
        <authorList>
            <person name="Heo J."/>
            <person name="Kim S.-J."/>
            <person name="Kwon S.-W."/>
        </authorList>
    </citation>
    <scope>NUCLEOTIDE SEQUENCE [LARGE SCALE GENOMIC DNA]</scope>
    <source>
        <strain evidence="2 3">1JSPR-7</strain>
    </source>
</reference>
<keyword evidence="1" id="KW-0812">Transmembrane</keyword>
<feature type="transmembrane region" description="Helical" evidence="1">
    <location>
        <begin position="12"/>
        <end position="35"/>
    </location>
</feature>
<dbReference type="Proteomes" id="UP000269374">
    <property type="component" value="Chromosome"/>
</dbReference>
<dbReference type="AlphaFoldDB" id="A0A387BHK6"/>
<dbReference type="EMBL" id="CP032627">
    <property type="protein sequence ID" value="AYG00507.1"/>
    <property type="molecule type" value="Genomic_DNA"/>
</dbReference>
<dbReference type="KEGG" id="lact:D7I46_05005"/>
<proteinExistence type="predicted"/>
<gene>
    <name evidence="2" type="ORF">D7I46_05005</name>
</gene>
<sequence>MVKWFKLTKHYYFGFFPLGILFVILQELPYFLLPLFRISLTPLTNLPTTFFGLDFLEKCFGIGMILSLIFILRLPLYPQNLFLRAAVVPLANYYIGWGIYSLGFWNLPFFLFFLVAMPPLYYFFLGLWQKNQLTILLSLLFLIAHLANSSLNFIK</sequence>